<organism evidence="2 3">
    <name type="scientific">Devosia rhizoryzae</name>
    <dbReference type="NCBI Taxonomy" id="2774137"/>
    <lineage>
        <taxon>Bacteria</taxon>
        <taxon>Pseudomonadati</taxon>
        <taxon>Pseudomonadota</taxon>
        <taxon>Alphaproteobacteria</taxon>
        <taxon>Hyphomicrobiales</taxon>
        <taxon>Devosiaceae</taxon>
        <taxon>Devosia</taxon>
    </lineage>
</organism>
<evidence type="ECO:0000256" key="1">
    <source>
        <dbReference type="SAM" id="Phobius"/>
    </source>
</evidence>
<keyword evidence="1" id="KW-0812">Transmembrane</keyword>
<feature type="transmembrane region" description="Helical" evidence="1">
    <location>
        <begin position="12"/>
        <end position="29"/>
    </location>
</feature>
<reference evidence="2 3" key="1">
    <citation type="submission" date="2021-01" db="EMBL/GenBank/DDBJ databases">
        <title>Genome seq and assembly of Devosia sp. LEGU1.</title>
        <authorList>
            <person name="Chhetri G."/>
        </authorList>
    </citation>
    <scope>NUCLEOTIDE SEQUENCE [LARGE SCALE GENOMIC DNA]</scope>
    <source>
        <strain evidence="2 3">LEGU1</strain>
    </source>
</reference>
<dbReference type="RefSeq" id="WP_201635078.1">
    <property type="nucleotide sequence ID" value="NZ_CP068046.1"/>
</dbReference>
<accession>A0ABX7C720</accession>
<name>A0ABX7C720_9HYPH</name>
<dbReference type="EMBL" id="CP068046">
    <property type="protein sequence ID" value="QQR40070.1"/>
    <property type="molecule type" value="Genomic_DNA"/>
</dbReference>
<keyword evidence="3" id="KW-1185">Reference proteome</keyword>
<protein>
    <submittedName>
        <fullName evidence="2">Uncharacterized protein</fullName>
    </submittedName>
</protein>
<keyword evidence="1" id="KW-1133">Transmembrane helix</keyword>
<evidence type="ECO:0000313" key="2">
    <source>
        <dbReference type="EMBL" id="QQR40070.1"/>
    </source>
</evidence>
<evidence type="ECO:0000313" key="3">
    <source>
        <dbReference type="Proteomes" id="UP000595857"/>
    </source>
</evidence>
<sequence>MKIGDIPRTPTVLLATTFTALLLGVRYWSLELATMLVFTTGSVTGLVFFVLRPATIEFVENKWPYIVCLVLFVVHRVEEYLSGFFDALARLTGVDKPRIEPEGARTAL</sequence>
<feature type="transmembrane region" description="Helical" evidence="1">
    <location>
        <begin position="35"/>
        <end position="54"/>
    </location>
</feature>
<keyword evidence="1" id="KW-0472">Membrane</keyword>
<dbReference type="Proteomes" id="UP000595857">
    <property type="component" value="Chromosome"/>
</dbReference>
<gene>
    <name evidence="2" type="ORF">JI748_03385</name>
</gene>
<proteinExistence type="predicted"/>